<dbReference type="GO" id="GO:0045048">
    <property type="term" value="P:protein insertion into ER membrane"/>
    <property type="evidence" value="ECO:0007669"/>
    <property type="project" value="InterPro"/>
</dbReference>
<dbReference type="InterPro" id="IPR007317">
    <property type="entry name" value="GET4"/>
</dbReference>
<dbReference type="PANTHER" id="PTHR12875">
    <property type="entry name" value="GOLGI TO ER TRAFFIC PROTEIN 4 HOMOLOG"/>
    <property type="match status" value="1"/>
</dbReference>
<dbReference type="AlphaFoldDB" id="A0A6U3S806"/>
<comment type="similarity">
    <text evidence="1">Belongs to the GET4 family.</text>
</comment>
<dbReference type="PANTHER" id="PTHR12875:SF0">
    <property type="entry name" value="GOLGI TO ER TRAFFIC PROTEIN 4 HOMOLOG"/>
    <property type="match status" value="1"/>
</dbReference>
<dbReference type="GO" id="GO:0005829">
    <property type="term" value="C:cytosol"/>
    <property type="evidence" value="ECO:0007669"/>
    <property type="project" value="TreeGrafter"/>
</dbReference>
<evidence type="ECO:0000313" key="2">
    <source>
        <dbReference type="EMBL" id="CAD9570939.1"/>
    </source>
</evidence>
<gene>
    <name evidence="2" type="ORF">SMAR0320_LOCUS516</name>
</gene>
<sequence>MSAAAARRRKQRAAKSGNADPIQVRLDALLKDPTLKEEAVAYEALQLAQSAVRRNVKIGNFAQATEVAYTSSLTLLTKSGRVSVSSQLMMGLVQVLSETHTACSQKWVDRFAELDAAYRVALEEDTTMDPAERGRLQRLHQQFLIKGLKWSNDLGDTRHGALGMHCVLADHCWSMSCDEAVIGSEADRQNAAASQDDDEEEEEDLEVELRYDAVTHYALAEKVSTIIDKLKSLPAPTDEEMKMGHECPPAQRDALLTRAVLVLLAIENLRDATKLVSSFWKDIETRSEDELKKSYLDKADGKAPSHVMFVSMLLRICEKDVKTAPLFTWLVRNFGAELGTMHQSSIIKSYTTKIGRVYFDIQPPPSMMGMMEQMMGMMGGGGMGGMGGGMGGMNPQMMQAAMQAMQGGGM</sequence>
<dbReference type="Pfam" id="PF04190">
    <property type="entry name" value="GET4"/>
    <property type="match status" value="1"/>
</dbReference>
<dbReference type="EMBL" id="HBGZ01000677">
    <property type="protein sequence ID" value="CAD9570939.1"/>
    <property type="molecule type" value="Transcribed_RNA"/>
</dbReference>
<organism evidence="2">
    <name type="scientific">Skeletonema marinoi</name>
    <dbReference type="NCBI Taxonomy" id="267567"/>
    <lineage>
        <taxon>Eukaryota</taxon>
        <taxon>Sar</taxon>
        <taxon>Stramenopiles</taxon>
        <taxon>Ochrophyta</taxon>
        <taxon>Bacillariophyta</taxon>
        <taxon>Coscinodiscophyceae</taxon>
        <taxon>Thalassiosirophycidae</taxon>
        <taxon>Thalassiosirales</taxon>
        <taxon>Skeletonemataceae</taxon>
        <taxon>Skeletonema</taxon>
        <taxon>Skeletonema marinoi-dohrnii complex</taxon>
    </lineage>
</organism>
<dbReference type="Gene3D" id="1.25.40.10">
    <property type="entry name" value="Tetratricopeptide repeat domain"/>
    <property type="match status" value="1"/>
</dbReference>
<protein>
    <submittedName>
        <fullName evidence="2">Uncharacterized protein</fullName>
    </submittedName>
</protein>
<reference evidence="2" key="1">
    <citation type="submission" date="2021-01" db="EMBL/GenBank/DDBJ databases">
        <authorList>
            <person name="Corre E."/>
            <person name="Pelletier E."/>
            <person name="Niang G."/>
            <person name="Scheremetjew M."/>
            <person name="Finn R."/>
            <person name="Kale V."/>
            <person name="Holt S."/>
            <person name="Cochrane G."/>
            <person name="Meng A."/>
            <person name="Brown T."/>
            <person name="Cohen L."/>
        </authorList>
    </citation>
    <scope>NUCLEOTIDE SEQUENCE</scope>
    <source>
        <strain evidence="2">SM1012Den-03</strain>
    </source>
</reference>
<name>A0A6U3S806_9STRA</name>
<proteinExistence type="inferred from homology"/>
<evidence type="ECO:0000256" key="1">
    <source>
        <dbReference type="ARBA" id="ARBA00005351"/>
    </source>
</evidence>
<accession>A0A6U3S806</accession>
<dbReference type="InterPro" id="IPR011990">
    <property type="entry name" value="TPR-like_helical_dom_sf"/>
</dbReference>